<dbReference type="GO" id="GO:0032259">
    <property type="term" value="P:methylation"/>
    <property type="evidence" value="ECO:0007669"/>
    <property type="project" value="UniProtKB-KW"/>
</dbReference>
<evidence type="ECO:0000256" key="8">
    <source>
        <dbReference type="RuleBase" id="RU003960"/>
    </source>
</evidence>
<dbReference type="NCBIfam" id="TIGR01467">
    <property type="entry name" value="cobI_cbiL"/>
    <property type="match status" value="1"/>
</dbReference>
<gene>
    <name evidence="10" type="ORF">J3E07_001021</name>
</gene>
<evidence type="ECO:0000256" key="4">
    <source>
        <dbReference type="ARBA" id="ARBA00022603"/>
    </source>
</evidence>
<dbReference type="InterPro" id="IPR035996">
    <property type="entry name" value="4pyrrol_Methylase_sf"/>
</dbReference>
<proteinExistence type="inferred from homology"/>
<dbReference type="InterPro" id="IPR006364">
    <property type="entry name" value="CobI/CbiL/CobIJ_dom"/>
</dbReference>
<dbReference type="CDD" id="cd11645">
    <property type="entry name" value="Precorrin_2_C20_MT"/>
    <property type="match status" value="1"/>
</dbReference>
<comment type="caution">
    <text evidence="10">The sequence shown here is derived from an EMBL/GenBank/DDBJ whole genome shotgun (WGS) entry which is preliminary data.</text>
</comment>
<dbReference type="PROSITE" id="PS00840">
    <property type="entry name" value="SUMT_2"/>
    <property type="match status" value="1"/>
</dbReference>
<keyword evidence="6" id="KW-0949">S-adenosyl-L-methionine</keyword>
<dbReference type="EC" id="2.1.1.130" evidence="10"/>
<evidence type="ECO:0000256" key="2">
    <source>
        <dbReference type="ARBA" id="ARBA00005879"/>
    </source>
</evidence>
<evidence type="ECO:0000256" key="6">
    <source>
        <dbReference type="ARBA" id="ARBA00022691"/>
    </source>
</evidence>
<dbReference type="AlphaFoldDB" id="A0A8J7UTE7"/>
<evidence type="ECO:0000256" key="3">
    <source>
        <dbReference type="ARBA" id="ARBA00022573"/>
    </source>
</evidence>
<dbReference type="Proteomes" id="UP000740329">
    <property type="component" value="Unassembled WGS sequence"/>
</dbReference>
<dbReference type="EMBL" id="JAGGMV010000002">
    <property type="protein sequence ID" value="MBP2201609.1"/>
    <property type="molecule type" value="Genomic_DNA"/>
</dbReference>
<evidence type="ECO:0000256" key="1">
    <source>
        <dbReference type="ARBA" id="ARBA00004953"/>
    </source>
</evidence>
<reference evidence="10" key="1">
    <citation type="submission" date="2021-03" db="EMBL/GenBank/DDBJ databases">
        <title>Genomic Encyclopedia of Type Strains, Phase IV (KMG-V): Genome sequencing to study the core and pangenomes of soil and plant-associated prokaryotes.</title>
        <authorList>
            <person name="Whitman W."/>
        </authorList>
    </citation>
    <scope>NUCLEOTIDE SEQUENCE</scope>
    <source>
        <strain evidence="10">C4</strain>
    </source>
</reference>
<dbReference type="GO" id="GO:0009236">
    <property type="term" value="P:cobalamin biosynthetic process"/>
    <property type="evidence" value="ECO:0007669"/>
    <property type="project" value="UniProtKB-UniRule"/>
</dbReference>
<dbReference type="OrthoDB" id="23546at2157"/>
<protein>
    <submittedName>
        <fullName evidence="10">Precorrin-2/cobalt-factor-2 C20-methyltransferase</fullName>
        <ecNumber evidence="10">2.1.1.130</ecNumber>
        <ecNumber evidence="10">2.1.1.151</ecNumber>
    </submittedName>
</protein>
<keyword evidence="3" id="KW-0169">Cobalamin biosynthesis</keyword>
<organism evidence="10 11">
    <name type="scientific">Methanococcus voltae</name>
    <dbReference type="NCBI Taxonomy" id="2188"/>
    <lineage>
        <taxon>Archaea</taxon>
        <taxon>Methanobacteriati</taxon>
        <taxon>Methanobacteriota</taxon>
        <taxon>Methanomada group</taxon>
        <taxon>Methanococci</taxon>
        <taxon>Methanococcales</taxon>
        <taxon>Methanococcaceae</taxon>
        <taxon>Methanococcus</taxon>
    </lineage>
</organism>
<dbReference type="PANTHER" id="PTHR43467">
    <property type="entry name" value="COBALT-PRECORRIN-2 C(20)-METHYLTRANSFERASE"/>
    <property type="match status" value="1"/>
</dbReference>
<name>A0A8J7UTE7_METVO</name>
<dbReference type="InterPro" id="IPR012382">
    <property type="entry name" value="CobI/CbiL"/>
</dbReference>
<keyword evidence="4 8" id="KW-0489">Methyltransferase</keyword>
<feature type="domain" description="Tetrapyrrole methylase" evidence="9">
    <location>
        <begin position="5"/>
        <end position="214"/>
    </location>
</feature>
<dbReference type="GO" id="GO:0043781">
    <property type="term" value="F:cobalt-factor II C20-methyltransferase activity"/>
    <property type="evidence" value="ECO:0007669"/>
    <property type="project" value="UniProtKB-EC"/>
</dbReference>
<sequence length="233" mass="26400">MVVKKVYGIGVGPGSKDMITLKAQKILKNTKKLFVPISKHGKTSVAYEIVKEFLNPETEVVELLFPMCKDETLLKKHWDEATEQIINSEDEVSIITIGDVTLYSTLSYVWHRLKDNNIDVEILNGISSPFAAASALNIPLVEGDEKLAILPQGKDLENTLEHFDTVVIMKTNDLEEKLKNCKELMNNKEKYIIGIVNRVTCDNQKIDFGKMDEIDFNLVKEYLSLAIIKKIKE</sequence>
<dbReference type="UniPathway" id="UPA00148"/>
<comment type="pathway">
    <text evidence="1">Cofactor biosynthesis; adenosylcobalamin biosynthesis.</text>
</comment>
<evidence type="ECO:0000313" key="10">
    <source>
        <dbReference type="EMBL" id="MBP2201609.1"/>
    </source>
</evidence>
<dbReference type="InterPro" id="IPR000878">
    <property type="entry name" value="4pyrrol_Mease"/>
</dbReference>
<dbReference type="GO" id="GO:0030788">
    <property type="term" value="F:precorrin-2 C20-methyltransferase activity"/>
    <property type="evidence" value="ECO:0007669"/>
    <property type="project" value="UniProtKB-EC"/>
</dbReference>
<dbReference type="InterPro" id="IPR014777">
    <property type="entry name" value="4pyrrole_Mease_sub1"/>
</dbReference>
<dbReference type="RefSeq" id="WP_209591073.1">
    <property type="nucleotide sequence ID" value="NZ_JAGGMU010000002.1"/>
</dbReference>
<dbReference type="InterPro" id="IPR014776">
    <property type="entry name" value="4pyrrole_Mease_sub2"/>
</dbReference>
<dbReference type="SUPFAM" id="SSF53790">
    <property type="entry name" value="Tetrapyrrole methylase"/>
    <property type="match status" value="1"/>
</dbReference>
<accession>A0A8J7UTE7</accession>
<evidence type="ECO:0000313" key="11">
    <source>
        <dbReference type="Proteomes" id="UP000740329"/>
    </source>
</evidence>
<dbReference type="EC" id="2.1.1.151" evidence="10"/>
<dbReference type="Pfam" id="PF00590">
    <property type="entry name" value="TP_methylase"/>
    <property type="match status" value="1"/>
</dbReference>
<evidence type="ECO:0000256" key="5">
    <source>
        <dbReference type="ARBA" id="ARBA00022679"/>
    </source>
</evidence>
<dbReference type="Gene3D" id="3.40.1010.10">
    <property type="entry name" value="Cobalt-precorrin-4 Transmethylase, Domain 1"/>
    <property type="match status" value="1"/>
</dbReference>
<keyword evidence="5 8" id="KW-0808">Transferase</keyword>
<dbReference type="Gene3D" id="3.30.950.10">
    <property type="entry name" value="Methyltransferase, Cobalt-precorrin-4 Transmethylase, Domain 2"/>
    <property type="match status" value="1"/>
</dbReference>
<dbReference type="PIRSF" id="PIRSF036427">
    <property type="entry name" value="Precrrn-2_mtase"/>
    <property type="match status" value="1"/>
</dbReference>
<dbReference type="InterPro" id="IPR003043">
    <property type="entry name" value="Uropor_MeTrfase_CS"/>
</dbReference>
<dbReference type="PANTHER" id="PTHR43467:SF2">
    <property type="entry name" value="COBALT-PRECORRIN-2 C(20)-METHYLTRANSFERASE"/>
    <property type="match status" value="1"/>
</dbReference>
<evidence type="ECO:0000259" key="9">
    <source>
        <dbReference type="Pfam" id="PF00590"/>
    </source>
</evidence>
<comment type="similarity">
    <text evidence="2 7 8">Belongs to the precorrin methyltransferase family.</text>
</comment>
<evidence type="ECO:0000256" key="7">
    <source>
        <dbReference type="PIRNR" id="PIRNR036427"/>
    </source>
</evidence>